<keyword evidence="8 14" id="KW-0169">Cobalamin biosynthesis</keyword>
<keyword evidence="11 14" id="KW-0418">Kinase</keyword>
<evidence type="ECO:0000256" key="10">
    <source>
        <dbReference type="ARBA" id="ARBA00022741"/>
    </source>
</evidence>
<evidence type="ECO:0000256" key="4">
    <source>
        <dbReference type="ARBA" id="ARBA00003889"/>
    </source>
</evidence>
<dbReference type="PANTHER" id="PTHR34848">
    <property type="match status" value="1"/>
</dbReference>
<evidence type="ECO:0000256" key="14">
    <source>
        <dbReference type="PIRNR" id="PIRNR006135"/>
    </source>
</evidence>
<dbReference type="EC" id="2.7.7.62" evidence="14"/>
<reference evidence="16" key="1">
    <citation type="submission" date="2024-06" db="EMBL/GenBank/DDBJ databases">
        <title>Radixoralia hellwigii gen. nov., sp nov., isolated from a root canal in the human oral cavity.</title>
        <authorList>
            <person name="Bartsch S."/>
            <person name="Wittmer A."/>
            <person name="Schulz A.-K."/>
            <person name="Neumann-Schaal M."/>
            <person name="Wolf J."/>
            <person name="Gronow S."/>
            <person name="Tennert C."/>
            <person name="Haecker G."/>
            <person name="Cieplik F."/>
            <person name="Al-Ahmad A."/>
        </authorList>
    </citation>
    <scope>NUCLEOTIDE SEQUENCE [LARGE SCALE GENOMIC DNA]</scope>
    <source>
        <strain evidence="16">Wk13</strain>
    </source>
</reference>
<evidence type="ECO:0000256" key="9">
    <source>
        <dbReference type="ARBA" id="ARBA00022679"/>
    </source>
</evidence>
<dbReference type="SUPFAM" id="SSF52540">
    <property type="entry name" value="P-loop containing nucleoside triphosphate hydrolases"/>
    <property type="match status" value="1"/>
</dbReference>
<keyword evidence="15" id="KW-0548">Nucleotidyltransferase</keyword>
<keyword evidence="10 14" id="KW-0547">Nucleotide-binding</keyword>
<dbReference type="NCBIfam" id="NF004469">
    <property type="entry name" value="PRK05800.1"/>
    <property type="match status" value="1"/>
</dbReference>
<dbReference type="GO" id="GO:0043752">
    <property type="term" value="F:adenosylcobinamide kinase activity"/>
    <property type="evidence" value="ECO:0007669"/>
    <property type="project" value="UniProtKB-EC"/>
</dbReference>
<comment type="catalytic activity">
    <reaction evidence="2 14">
        <text>adenosylcob(III)inamide phosphate + GTP + H(+) = adenosylcob(III)inamide-GDP + diphosphate</text>
        <dbReference type="Rhea" id="RHEA:22712"/>
        <dbReference type="ChEBI" id="CHEBI:15378"/>
        <dbReference type="ChEBI" id="CHEBI:33019"/>
        <dbReference type="ChEBI" id="CHEBI:37565"/>
        <dbReference type="ChEBI" id="CHEBI:58502"/>
        <dbReference type="ChEBI" id="CHEBI:60487"/>
        <dbReference type="EC" id="2.7.7.62"/>
    </reaction>
</comment>
<comment type="pathway">
    <text evidence="5 14">Cofactor biosynthesis; adenosylcobalamin biosynthesis; adenosylcobalamin from cob(II)yrinate a,c-diamide: step 6/7.</text>
</comment>
<dbReference type="InterPro" id="IPR027417">
    <property type="entry name" value="P-loop_NTPase"/>
</dbReference>
<dbReference type="CDD" id="cd00544">
    <property type="entry name" value="CobU"/>
    <property type="match status" value="1"/>
</dbReference>
<dbReference type="InterPro" id="IPR003203">
    <property type="entry name" value="CobU/CobP"/>
</dbReference>
<evidence type="ECO:0000256" key="12">
    <source>
        <dbReference type="ARBA" id="ARBA00022840"/>
    </source>
</evidence>
<comment type="catalytic activity">
    <reaction evidence="1 14">
        <text>adenosylcob(III)inamide + ATP = adenosylcob(III)inamide phosphate + ADP + H(+)</text>
        <dbReference type="Rhea" id="RHEA:15769"/>
        <dbReference type="ChEBI" id="CHEBI:2480"/>
        <dbReference type="ChEBI" id="CHEBI:15378"/>
        <dbReference type="ChEBI" id="CHEBI:30616"/>
        <dbReference type="ChEBI" id="CHEBI:58502"/>
        <dbReference type="ChEBI" id="CHEBI:456216"/>
        <dbReference type="EC" id="2.7.1.156"/>
    </reaction>
</comment>
<dbReference type="Proteomes" id="UP001574673">
    <property type="component" value="Unassembled WGS sequence"/>
</dbReference>
<evidence type="ECO:0000256" key="1">
    <source>
        <dbReference type="ARBA" id="ARBA00000312"/>
    </source>
</evidence>
<sequence length="194" mass="20715">MKELIIGGARSGKSAYAEKQAQASGLHVVYVATAQVLDHEMARRVTAHQARRPAQWGLVEAPLDLYAALSRNAAPNTCLLVDCLTLWLSNLLFAGEAAKQAEAGQAINCPLFLRETQALAEGLQHLPGRIILVSNEVGSGIVPMDPVSRLFADEQGRLNQRIAAVCDRVTLVAAGLPLVLKDARNPIGNAHEAP</sequence>
<dbReference type="Pfam" id="PF02283">
    <property type="entry name" value="CobU"/>
    <property type="match status" value="1"/>
</dbReference>
<dbReference type="RefSeq" id="WP_418892000.1">
    <property type="nucleotide sequence ID" value="NZ_JBEUWX010000003.1"/>
</dbReference>
<name>A0ABV4UJ45_9RHOO</name>
<keyword evidence="12 14" id="KW-0067">ATP-binding</keyword>
<keyword evidence="9 14" id="KW-0808">Transferase</keyword>
<comment type="pathway">
    <text evidence="6 14">Cofactor biosynthesis; adenosylcobalamin biosynthesis; adenosylcobalamin from cob(II)yrinate a,c-diamide: step 5/7.</text>
</comment>
<evidence type="ECO:0000313" key="15">
    <source>
        <dbReference type="EMBL" id="MFA9950910.1"/>
    </source>
</evidence>
<dbReference type="EC" id="2.7.1.156" evidence="14"/>
<evidence type="ECO:0000256" key="5">
    <source>
        <dbReference type="ARBA" id="ARBA00004692"/>
    </source>
</evidence>
<evidence type="ECO:0000256" key="3">
    <source>
        <dbReference type="ARBA" id="ARBA00001522"/>
    </source>
</evidence>
<evidence type="ECO:0000256" key="6">
    <source>
        <dbReference type="ARBA" id="ARBA00005159"/>
    </source>
</evidence>
<comment type="function">
    <text evidence="4 14">Catalyzes ATP-dependent phosphorylation of adenosylcobinamide and addition of GMP to adenosylcobinamide phosphate.</text>
</comment>
<dbReference type="PANTHER" id="PTHR34848:SF1">
    <property type="entry name" value="BIFUNCTIONAL ADENOSYLCOBALAMIN BIOSYNTHESIS PROTEIN COBU"/>
    <property type="match status" value="1"/>
</dbReference>
<dbReference type="EMBL" id="JBEUWX010000003">
    <property type="protein sequence ID" value="MFA9950910.1"/>
    <property type="molecule type" value="Genomic_DNA"/>
</dbReference>
<organism evidence="15 16">
    <name type="scientific">Dentiradicibacter hellwigii</name>
    <dbReference type="NCBI Taxonomy" id="3149053"/>
    <lineage>
        <taxon>Bacteria</taxon>
        <taxon>Pseudomonadati</taxon>
        <taxon>Pseudomonadota</taxon>
        <taxon>Betaproteobacteria</taxon>
        <taxon>Rhodocyclales</taxon>
        <taxon>Rhodocyclaceae</taxon>
        <taxon>Dentiradicibacter</taxon>
    </lineage>
</organism>
<comment type="similarity">
    <text evidence="7 14">Belongs to the CobU/CobP family.</text>
</comment>
<evidence type="ECO:0000256" key="8">
    <source>
        <dbReference type="ARBA" id="ARBA00022573"/>
    </source>
</evidence>
<dbReference type="GO" id="GO:0008820">
    <property type="term" value="F:cobinamide phosphate guanylyltransferase activity"/>
    <property type="evidence" value="ECO:0007669"/>
    <property type="project" value="UniProtKB-EC"/>
</dbReference>
<dbReference type="PIRSF" id="PIRSF006135">
    <property type="entry name" value="CobU"/>
    <property type="match status" value="1"/>
</dbReference>
<accession>A0ABV4UJ45</accession>
<evidence type="ECO:0000313" key="16">
    <source>
        <dbReference type="Proteomes" id="UP001574673"/>
    </source>
</evidence>
<gene>
    <name evidence="15" type="primary">cobU</name>
    <name evidence="15" type="ORF">ABCS64_11340</name>
</gene>
<evidence type="ECO:0000256" key="11">
    <source>
        <dbReference type="ARBA" id="ARBA00022777"/>
    </source>
</evidence>
<evidence type="ECO:0000256" key="13">
    <source>
        <dbReference type="ARBA" id="ARBA00023134"/>
    </source>
</evidence>
<comment type="caution">
    <text evidence="15">The sequence shown here is derived from an EMBL/GenBank/DDBJ whole genome shotgun (WGS) entry which is preliminary data.</text>
</comment>
<evidence type="ECO:0000256" key="7">
    <source>
        <dbReference type="ARBA" id="ARBA00007490"/>
    </source>
</evidence>
<comment type="catalytic activity">
    <reaction evidence="3">
        <text>adenosylcob(III)inamide + GTP = adenosylcob(III)inamide phosphate + GDP + H(+)</text>
        <dbReference type="Rhea" id="RHEA:15765"/>
        <dbReference type="ChEBI" id="CHEBI:2480"/>
        <dbReference type="ChEBI" id="CHEBI:15378"/>
        <dbReference type="ChEBI" id="CHEBI:37565"/>
        <dbReference type="ChEBI" id="CHEBI:58189"/>
        <dbReference type="ChEBI" id="CHEBI:58502"/>
        <dbReference type="EC" id="2.7.1.156"/>
    </reaction>
</comment>
<dbReference type="Gene3D" id="3.40.50.300">
    <property type="entry name" value="P-loop containing nucleotide triphosphate hydrolases"/>
    <property type="match status" value="1"/>
</dbReference>
<proteinExistence type="inferred from homology"/>
<protein>
    <recommendedName>
        <fullName evidence="14">Bifunctional adenosylcobalamin biosynthesis protein</fullName>
        <ecNumber evidence="14">2.7.1.156</ecNumber>
        <ecNumber evidence="14">2.7.7.62</ecNumber>
    </recommendedName>
</protein>
<keyword evidence="16" id="KW-1185">Reference proteome</keyword>
<evidence type="ECO:0000256" key="2">
    <source>
        <dbReference type="ARBA" id="ARBA00000711"/>
    </source>
</evidence>
<keyword evidence="13 14" id="KW-0342">GTP-binding</keyword>